<keyword evidence="2" id="KW-1185">Reference proteome</keyword>
<organism evidence="1 2">
    <name type="scientific">Flavobacterium crocinum</name>
    <dbReference type="NCBI Taxonomy" id="2183896"/>
    <lineage>
        <taxon>Bacteria</taxon>
        <taxon>Pseudomonadati</taxon>
        <taxon>Bacteroidota</taxon>
        <taxon>Flavobacteriia</taxon>
        <taxon>Flavobacteriales</taxon>
        <taxon>Flavobacteriaceae</taxon>
        <taxon>Flavobacterium</taxon>
    </lineage>
</organism>
<reference evidence="1 2" key="1">
    <citation type="submission" date="2018-05" db="EMBL/GenBank/DDBJ databases">
        <title>Genome sequencing of Flavobacterium sp. HYN0056.</title>
        <authorList>
            <person name="Yi H."/>
            <person name="Baek C."/>
        </authorList>
    </citation>
    <scope>NUCLEOTIDE SEQUENCE [LARGE SCALE GENOMIC DNA]</scope>
    <source>
        <strain evidence="1 2">HYN0056</strain>
    </source>
</reference>
<proteinExistence type="predicted"/>
<dbReference type="KEGG" id="fcr:HYN56_23210"/>
<dbReference type="AlphaFoldDB" id="A0A2S1YSA0"/>
<evidence type="ECO:0000313" key="2">
    <source>
        <dbReference type="Proteomes" id="UP000245250"/>
    </source>
</evidence>
<name>A0A2S1YSA0_9FLAO</name>
<sequence length="160" mass="19015">MEENNNWNSEELCRIADAMNTYNWALTIIKSKGYKIFLCPDAREEYYGDYWALSPQRTFIGSDPLRLLGIISLWETLGDNWRGQQILQYQDLYGAIESIALPDNAEDFDKLTDEEFDKIVSDYRIFFNRIYKPDILPENVTREDFFKVMDIFHKEDLEEI</sequence>
<dbReference type="Proteomes" id="UP000245250">
    <property type="component" value="Chromosome"/>
</dbReference>
<evidence type="ECO:0000313" key="1">
    <source>
        <dbReference type="EMBL" id="AWK06980.1"/>
    </source>
</evidence>
<dbReference type="OrthoDB" id="1363772at2"/>
<gene>
    <name evidence="1" type="ORF">HYN56_23210</name>
</gene>
<dbReference type="RefSeq" id="WP_109194378.1">
    <property type="nucleotide sequence ID" value="NZ_CP029255.1"/>
</dbReference>
<accession>A0A2S1YSA0</accession>
<dbReference type="EMBL" id="CP029255">
    <property type="protein sequence ID" value="AWK06980.1"/>
    <property type="molecule type" value="Genomic_DNA"/>
</dbReference>
<protein>
    <submittedName>
        <fullName evidence="1">Uncharacterized protein</fullName>
    </submittedName>
</protein>